<evidence type="ECO:0000259" key="2">
    <source>
        <dbReference type="Pfam" id="PF08729"/>
    </source>
</evidence>
<feature type="compositionally biased region" description="Acidic residues" evidence="1">
    <location>
        <begin position="312"/>
        <end position="321"/>
    </location>
</feature>
<dbReference type="InterPro" id="IPR014840">
    <property type="entry name" value="HRD"/>
</dbReference>
<feature type="compositionally biased region" description="Low complexity" evidence="1">
    <location>
        <begin position="145"/>
        <end position="154"/>
    </location>
</feature>
<dbReference type="EMBL" id="MU006027">
    <property type="protein sequence ID" value="KAF2857797.1"/>
    <property type="molecule type" value="Genomic_DNA"/>
</dbReference>
<evidence type="ECO:0000313" key="3">
    <source>
        <dbReference type="EMBL" id="KAF2857797.1"/>
    </source>
</evidence>
<feature type="region of interest" description="Disordered" evidence="1">
    <location>
        <begin position="268"/>
        <end position="321"/>
    </location>
</feature>
<reference evidence="3" key="1">
    <citation type="journal article" date="2020" name="Stud. Mycol.">
        <title>101 Dothideomycetes genomes: a test case for predicting lifestyles and emergence of pathogens.</title>
        <authorList>
            <person name="Haridas S."/>
            <person name="Albert R."/>
            <person name="Binder M."/>
            <person name="Bloem J."/>
            <person name="Labutti K."/>
            <person name="Salamov A."/>
            <person name="Andreopoulos B."/>
            <person name="Baker S."/>
            <person name="Barry K."/>
            <person name="Bills G."/>
            <person name="Bluhm B."/>
            <person name="Cannon C."/>
            <person name="Castanera R."/>
            <person name="Culley D."/>
            <person name="Daum C."/>
            <person name="Ezra D."/>
            <person name="Gonzalez J."/>
            <person name="Henrissat B."/>
            <person name="Kuo A."/>
            <person name="Liang C."/>
            <person name="Lipzen A."/>
            <person name="Lutzoni F."/>
            <person name="Magnuson J."/>
            <person name="Mondo S."/>
            <person name="Nolan M."/>
            <person name="Ohm R."/>
            <person name="Pangilinan J."/>
            <person name="Park H.-J."/>
            <person name="Ramirez L."/>
            <person name="Alfaro M."/>
            <person name="Sun H."/>
            <person name="Tritt A."/>
            <person name="Yoshinaga Y."/>
            <person name="Zwiers L.-H."/>
            <person name="Turgeon B."/>
            <person name="Goodwin S."/>
            <person name="Spatafora J."/>
            <person name="Crous P."/>
            <person name="Grigoriev I."/>
        </authorList>
    </citation>
    <scope>NUCLEOTIDE SEQUENCE</scope>
    <source>
        <strain evidence="3">CBS 480.64</strain>
    </source>
</reference>
<evidence type="ECO:0000256" key="1">
    <source>
        <dbReference type="SAM" id="MobiDB-lite"/>
    </source>
</evidence>
<name>A0A6A7BSA4_9PEZI</name>
<keyword evidence="4" id="KW-1185">Reference proteome</keyword>
<dbReference type="OrthoDB" id="5576775at2759"/>
<sequence length="438" mass="46145">MAMPPPENFLSLPQPPPLLSNGVPIDEASTEKAKRPRKKKEGDGLVKDKKPRKPREGSGVPRKKQKLEEQSAQTIPHMLPSPAQPRPPQPMGAPPSAPPTLWPHSSGQRYDPVRAAVVNRASASPSIASLIDPPHVSPPPIQMQPLTTAATSTPAPAPAPAPAPVLGDGAMDLDKPKTPSSTHSSANLPKKPRAPRPAGSGLLTNSIWGEQAKATERPGVSINLNIPLDRAGGNSVNIAQEIVKKYGQDAINPRAAAHRRDLLRTQAAANALDAGSDDVDSTSDIGEDSNAEPAGVDEGEKPRKRRKKVEEYDKEDDFIDDTELAWQNQAAVAKDGFFVYSGPLVPEGETPKVEPSQGTGRGGRGRGRGRGGRNAAAGTTHGASAEASKPTVTATRARGRAKGTTAPRKPRTTKADRERIEAEKATAQPQATGPVPTT</sequence>
<dbReference type="Pfam" id="PF08729">
    <property type="entry name" value="HUN"/>
    <property type="match status" value="1"/>
</dbReference>
<accession>A0A6A7BSA4</accession>
<evidence type="ECO:0000313" key="4">
    <source>
        <dbReference type="Proteomes" id="UP000799421"/>
    </source>
</evidence>
<feature type="compositionally biased region" description="Pro residues" evidence="1">
    <location>
        <begin position="1"/>
        <end position="18"/>
    </location>
</feature>
<feature type="compositionally biased region" description="Polar residues" evidence="1">
    <location>
        <begin position="427"/>
        <end position="438"/>
    </location>
</feature>
<dbReference type="Proteomes" id="UP000799421">
    <property type="component" value="Unassembled WGS sequence"/>
</dbReference>
<feature type="region of interest" description="Disordered" evidence="1">
    <location>
        <begin position="127"/>
        <end position="217"/>
    </location>
</feature>
<proteinExistence type="predicted"/>
<protein>
    <submittedName>
        <fullName evidence="3">HPC2-domain-containing protein</fullName>
    </submittedName>
</protein>
<gene>
    <name evidence="3" type="ORF">K470DRAFT_252562</name>
</gene>
<feature type="region of interest" description="Disordered" evidence="1">
    <location>
        <begin position="340"/>
        <end position="438"/>
    </location>
</feature>
<feature type="compositionally biased region" description="Acidic residues" evidence="1">
    <location>
        <begin position="275"/>
        <end position="290"/>
    </location>
</feature>
<feature type="domain" description="Hpc2-related" evidence="2">
    <location>
        <begin position="304"/>
        <end position="344"/>
    </location>
</feature>
<feature type="compositionally biased region" description="Polar residues" evidence="1">
    <location>
        <begin position="178"/>
        <end position="187"/>
    </location>
</feature>
<dbReference type="AlphaFoldDB" id="A0A6A7BSA4"/>
<feature type="compositionally biased region" description="Low complexity" evidence="1">
    <location>
        <begin position="373"/>
        <end position="383"/>
    </location>
</feature>
<feature type="compositionally biased region" description="Basic and acidic residues" evidence="1">
    <location>
        <begin position="413"/>
        <end position="424"/>
    </location>
</feature>
<feature type="compositionally biased region" description="Pro residues" evidence="1">
    <location>
        <begin position="82"/>
        <end position="101"/>
    </location>
</feature>
<feature type="region of interest" description="Disordered" evidence="1">
    <location>
        <begin position="1"/>
        <end position="108"/>
    </location>
</feature>
<organism evidence="3 4">
    <name type="scientific">Piedraia hortae CBS 480.64</name>
    <dbReference type="NCBI Taxonomy" id="1314780"/>
    <lineage>
        <taxon>Eukaryota</taxon>
        <taxon>Fungi</taxon>
        <taxon>Dikarya</taxon>
        <taxon>Ascomycota</taxon>
        <taxon>Pezizomycotina</taxon>
        <taxon>Dothideomycetes</taxon>
        <taxon>Dothideomycetidae</taxon>
        <taxon>Capnodiales</taxon>
        <taxon>Piedraiaceae</taxon>
        <taxon>Piedraia</taxon>
    </lineage>
</organism>